<dbReference type="EMBL" id="CP058998">
    <property type="protein sequence ID" value="QLJ53286.1"/>
    <property type="molecule type" value="Genomic_DNA"/>
</dbReference>
<name>A0A7D5XM19_FERL1</name>
<dbReference type="InterPro" id="IPR001279">
    <property type="entry name" value="Metallo-B-lactamas"/>
</dbReference>
<dbReference type="SMART" id="SM00849">
    <property type="entry name" value="Lactamase_B"/>
    <property type="match status" value="1"/>
</dbReference>
<dbReference type="PANTHER" id="PTHR43546">
    <property type="entry name" value="UPF0173 METAL-DEPENDENT HYDROLASE MJ1163-RELATED"/>
    <property type="match status" value="1"/>
</dbReference>
<dbReference type="Proteomes" id="UP000510821">
    <property type="component" value="Chromosome"/>
</dbReference>
<dbReference type="SUPFAM" id="SSF56281">
    <property type="entry name" value="Metallo-hydrolase/oxidoreductase"/>
    <property type="match status" value="1"/>
</dbReference>
<proteinExistence type="predicted"/>
<accession>A0A7D5XM19</accession>
<sequence>MELGGVVIYIDPFLEGTEVGGMRREIAAPLRPGEVDKADLIMITHEHRDHFEKSTVETIVGRTNALVIAPHAVLKELDIPSSNKMEAVAGENFVVKGVEVKVVQAVHPQSECPVGYIIKKGGRSVYHAGDTYEFGGMFDIYADYALIPIGGTYTMDVYSAEKAAKELNCKYIIPMHYNTSEKIRQNVSEFIREIESKKVKPILMKVGGRIQI</sequence>
<evidence type="ECO:0000313" key="2">
    <source>
        <dbReference type="EMBL" id="QLJ53286.1"/>
    </source>
</evidence>
<dbReference type="KEGG" id="flt:Sv326_1111"/>
<feature type="domain" description="Metallo-beta-lactamase" evidence="1">
    <location>
        <begin position="1"/>
        <end position="176"/>
    </location>
</feature>
<reference evidence="3" key="1">
    <citation type="submission" date="2020-07" db="EMBL/GenBank/DDBJ databases">
        <title>Metabolic diversity and evolutionary history of the archaeal phylum ###Micrarchaeota### uncovered from a freshwater lake metagenome.</title>
        <authorList>
            <person name="Kadnikov V.V."/>
            <person name="Savvichev A.S."/>
            <person name="Mardanov A.V."/>
            <person name="Beletsky A.V."/>
            <person name="Chupakov A.V."/>
            <person name="Kokryatskaya N.M."/>
            <person name="Pimenov N.V."/>
            <person name="Ravin N.V."/>
        </authorList>
    </citation>
    <scope>NUCLEOTIDE SEQUENCE [LARGE SCALE GENOMIC DNA]</scope>
</reference>
<evidence type="ECO:0000259" key="1">
    <source>
        <dbReference type="SMART" id="SM00849"/>
    </source>
</evidence>
<dbReference type="Gene3D" id="3.60.15.10">
    <property type="entry name" value="Ribonuclease Z/Hydroxyacylglutathione hydrolase-like"/>
    <property type="match status" value="1"/>
</dbReference>
<gene>
    <name evidence="2" type="ORF">Sv326_1111</name>
</gene>
<dbReference type="AlphaFoldDB" id="A0A7D5XM19"/>
<dbReference type="InterPro" id="IPR036866">
    <property type="entry name" value="RibonucZ/Hydroxyglut_hydro"/>
</dbReference>
<dbReference type="PANTHER" id="PTHR43546:SF8">
    <property type="entry name" value="METALLO-BETA-LACTAMASE DOMAIN-CONTAINING PROTEIN"/>
    <property type="match status" value="1"/>
</dbReference>
<dbReference type="InterPro" id="IPR050114">
    <property type="entry name" value="UPF0173_UPF0282_UlaG_hydrolase"/>
</dbReference>
<dbReference type="Pfam" id="PF13483">
    <property type="entry name" value="Lactamase_B_3"/>
    <property type="match status" value="1"/>
</dbReference>
<protein>
    <recommendedName>
        <fullName evidence="1">Metallo-beta-lactamase domain-containing protein</fullName>
    </recommendedName>
</protein>
<evidence type="ECO:0000313" key="3">
    <source>
        <dbReference type="Proteomes" id="UP000510821"/>
    </source>
</evidence>
<organism evidence="2 3">
    <name type="scientific">Fermentimicrarchaeum limneticum</name>
    <dbReference type="NCBI Taxonomy" id="2795018"/>
    <lineage>
        <taxon>Archaea</taxon>
        <taxon>Candidatus Micrarchaeota</taxon>
        <taxon>Candidatus Fermentimicrarchaeales</taxon>
        <taxon>Candidatus Fermentimicrarchaeaceae</taxon>
        <taxon>Candidatus Fermentimicrarchaeum</taxon>
    </lineage>
</organism>